<organism evidence="5 6">
    <name type="scientific">Armillaria luteobubalina</name>
    <dbReference type="NCBI Taxonomy" id="153913"/>
    <lineage>
        <taxon>Eukaryota</taxon>
        <taxon>Fungi</taxon>
        <taxon>Dikarya</taxon>
        <taxon>Basidiomycota</taxon>
        <taxon>Agaricomycotina</taxon>
        <taxon>Agaricomycetes</taxon>
        <taxon>Agaricomycetidae</taxon>
        <taxon>Agaricales</taxon>
        <taxon>Marasmiineae</taxon>
        <taxon>Physalacriaceae</taxon>
        <taxon>Armillaria</taxon>
    </lineage>
</organism>
<dbReference type="GO" id="GO:0005634">
    <property type="term" value="C:nucleus"/>
    <property type="evidence" value="ECO:0007669"/>
    <property type="project" value="TreeGrafter"/>
</dbReference>
<dbReference type="InterPro" id="IPR000504">
    <property type="entry name" value="RRM_dom"/>
</dbReference>
<gene>
    <name evidence="5" type="ORF">EDD18DRAFT_1168200</name>
</gene>
<evidence type="ECO:0000256" key="3">
    <source>
        <dbReference type="SAM" id="MobiDB-lite"/>
    </source>
</evidence>
<name>A0AA39Q617_9AGAR</name>
<accession>A0AA39Q617</accession>
<dbReference type="PROSITE" id="PS50102">
    <property type="entry name" value="RRM"/>
    <property type="match status" value="2"/>
</dbReference>
<dbReference type="Proteomes" id="UP001175228">
    <property type="component" value="Unassembled WGS sequence"/>
</dbReference>
<dbReference type="AlphaFoldDB" id="A0AA39Q617"/>
<keyword evidence="1 2" id="KW-0694">RNA-binding</keyword>
<reference evidence="5" key="1">
    <citation type="submission" date="2023-06" db="EMBL/GenBank/DDBJ databases">
        <authorList>
            <consortium name="Lawrence Berkeley National Laboratory"/>
            <person name="Ahrendt S."/>
            <person name="Sahu N."/>
            <person name="Indic B."/>
            <person name="Wong-Bajracharya J."/>
            <person name="Merenyi Z."/>
            <person name="Ke H.-M."/>
            <person name="Monk M."/>
            <person name="Kocsube S."/>
            <person name="Drula E."/>
            <person name="Lipzen A."/>
            <person name="Balint B."/>
            <person name="Henrissat B."/>
            <person name="Andreopoulos B."/>
            <person name="Martin F.M."/>
            <person name="Harder C.B."/>
            <person name="Rigling D."/>
            <person name="Ford K.L."/>
            <person name="Foster G.D."/>
            <person name="Pangilinan J."/>
            <person name="Papanicolaou A."/>
            <person name="Barry K."/>
            <person name="LaButti K."/>
            <person name="Viragh M."/>
            <person name="Koriabine M."/>
            <person name="Yan M."/>
            <person name="Riley R."/>
            <person name="Champramary S."/>
            <person name="Plett K.L."/>
            <person name="Tsai I.J."/>
            <person name="Slot J."/>
            <person name="Sipos G."/>
            <person name="Plett J."/>
            <person name="Nagy L.G."/>
            <person name="Grigoriev I.V."/>
        </authorList>
    </citation>
    <scope>NUCLEOTIDE SEQUENCE</scope>
    <source>
        <strain evidence="5">HWK02</strain>
    </source>
</reference>
<dbReference type="InterPro" id="IPR050502">
    <property type="entry name" value="Euk_RNA-bind_prot"/>
</dbReference>
<feature type="domain" description="RRM" evidence="4">
    <location>
        <begin position="247"/>
        <end position="326"/>
    </location>
</feature>
<evidence type="ECO:0000256" key="2">
    <source>
        <dbReference type="PROSITE-ProRule" id="PRU00176"/>
    </source>
</evidence>
<proteinExistence type="predicted"/>
<evidence type="ECO:0000313" key="6">
    <source>
        <dbReference type="Proteomes" id="UP001175228"/>
    </source>
</evidence>
<sequence>MTPYPRPPSKHNRDGKTTFGIRIENMPMNVNRQEVISLFNTLIGDVRSSADVKDAAGHHLDITFFNRDACKKALCMSGYTISGASLSVVPIEDDGYTAKRLDDRRNLYVLGLPFDLTKAELASIFSRYGAVAHCVILATVDNASRRRGFVVMSGHDQARNAMMSLTRSQIRGHTIDISWAIVQRSQGFLDGGDRAILFESHCHSSRLPSEDVQEDTKPPSSDITPNSSFGSNLSDSAAFTTTTLPTNTLLVSELPALLFSQPRDLHPLLDPFGKISKLDIIEPPTVSGSISVRVEYSSTTSAREAKEALQGQCYANHRIDVQYVQIATSDPPAGQYDVEGPYSSVPIDGSLTHSAPGFGPFHYSSNSSCKPETPYCHGRVVYDSMESVPPISYPYHQAFEYPSHHVHSHSCNTRFNSRSNSVPSEWGNDSFLAAPTRRRYPSPHHFQVNAFSHYGPFYD</sequence>
<dbReference type="Gene3D" id="3.30.70.330">
    <property type="match status" value="2"/>
</dbReference>
<evidence type="ECO:0000313" key="5">
    <source>
        <dbReference type="EMBL" id="KAK0495981.1"/>
    </source>
</evidence>
<dbReference type="SMART" id="SM00360">
    <property type="entry name" value="RRM"/>
    <property type="match status" value="3"/>
</dbReference>
<dbReference type="Pfam" id="PF00076">
    <property type="entry name" value="RRM_1"/>
    <property type="match status" value="2"/>
</dbReference>
<dbReference type="InterPro" id="IPR012677">
    <property type="entry name" value="Nucleotide-bd_a/b_plait_sf"/>
</dbReference>
<dbReference type="PANTHER" id="PTHR48025">
    <property type="entry name" value="OS02G0815200 PROTEIN"/>
    <property type="match status" value="1"/>
</dbReference>
<comment type="caution">
    <text evidence="5">The sequence shown here is derived from an EMBL/GenBank/DDBJ whole genome shotgun (WGS) entry which is preliminary data.</text>
</comment>
<dbReference type="CDD" id="cd00590">
    <property type="entry name" value="RRM_SF"/>
    <property type="match status" value="1"/>
</dbReference>
<dbReference type="InterPro" id="IPR035979">
    <property type="entry name" value="RBD_domain_sf"/>
</dbReference>
<dbReference type="GO" id="GO:0003729">
    <property type="term" value="F:mRNA binding"/>
    <property type="evidence" value="ECO:0007669"/>
    <property type="project" value="TreeGrafter"/>
</dbReference>
<feature type="region of interest" description="Disordered" evidence="3">
    <location>
        <begin position="205"/>
        <end position="229"/>
    </location>
</feature>
<dbReference type="EMBL" id="JAUEPU010000016">
    <property type="protein sequence ID" value="KAK0495981.1"/>
    <property type="molecule type" value="Genomic_DNA"/>
</dbReference>
<feature type="compositionally biased region" description="Polar residues" evidence="3">
    <location>
        <begin position="218"/>
        <end position="229"/>
    </location>
</feature>
<protein>
    <recommendedName>
        <fullName evidence="4">RRM domain-containing protein</fullName>
    </recommendedName>
</protein>
<evidence type="ECO:0000256" key="1">
    <source>
        <dbReference type="ARBA" id="ARBA00022884"/>
    </source>
</evidence>
<dbReference type="SUPFAM" id="SSF54928">
    <property type="entry name" value="RNA-binding domain, RBD"/>
    <property type="match status" value="2"/>
</dbReference>
<keyword evidence="6" id="KW-1185">Reference proteome</keyword>
<evidence type="ECO:0000259" key="4">
    <source>
        <dbReference type="PROSITE" id="PS50102"/>
    </source>
</evidence>
<dbReference type="PANTHER" id="PTHR48025:SF1">
    <property type="entry name" value="RRM DOMAIN-CONTAINING PROTEIN"/>
    <property type="match status" value="1"/>
</dbReference>
<feature type="domain" description="RRM" evidence="4">
    <location>
        <begin position="105"/>
        <end position="182"/>
    </location>
</feature>